<dbReference type="AlphaFoldDB" id="A0A8T2GN53"/>
<name>A0A8T2GN53_9BRAS</name>
<gene>
    <name evidence="1" type="ORF">ISN45_At01g037190</name>
</gene>
<proteinExistence type="predicted"/>
<dbReference type="Proteomes" id="UP000694240">
    <property type="component" value="Chromosome 1"/>
</dbReference>
<protein>
    <submittedName>
        <fullName evidence="1">Uncharacterized protein</fullName>
    </submittedName>
</protein>
<dbReference type="EMBL" id="JAEFBK010000001">
    <property type="protein sequence ID" value="KAG7648654.1"/>
    <property type="molecule type" value="Genomic_DNA"/>
</dbReference>
<evidence type="ECO:0000313" key="1">
    <source>
        <dbReference type="EMBL" id="KAG7648654.1"/>
    </source>
</evidence>
<reference evidence="1 2" key="1">
    <citation type="submission" date="2020-12" db="EMBL/GenBank/DDBJ databases">
        <title>Concerted genomic and epigenomic changes stabilize Arabidopsis allopolyploids.</title>
        <authorList>
            <person name="Chen Z."/>
        </authorList>
    </citation>
    <scope>NUCLEOTIDE SEQUENCE [LARGE SCALE GENOMIC DNA]</scope>
    <source>
        <strain evidence="1">Allo738</strain>
        <tissue evidence="1">Leaf</tissue>
    </source>
</reference>
<accession>A0A8T2GN53</accession>
<sequence>MIESMFKQILKSQEIQTTDFDHKLVALSEDMNGMIQLLNSRTEHLTTNIADISVIQLRSGKQLNPVLQRELPTAKIVNLEENDDAVFANQTPVSTVTAGCRSTPANADTTEPDSVDRHELGVDRHQPSPNMQILQNPICAAENVTKPKVSFPKSPRKSKQELDDARCKAMMDKLIVEMPLIDVVKSSSIVRHYVKRMVTKDLNNEHGVMMFSAQTALESFITAVVDAASPRQTVKSSTAPLLLNPPPKRLRYSSPPPTPPDFICKTFKFSKTVSRLSKPRVSRRVLVSSFDDCEGKRSIPPIPKCHPTDVPHFHGQSQALTAPIPPWMMRCSSKKHLLPPSDPPDA</sequence>
<comment type="caution">
    <text evidence="1">The sequence shown here is derived from an EMBL/GenBank/DDBJ whole genome shotgun (WGS) entry which is preliminary data.</text>
</comment>
<keyword evidence="2" id="KW-1185">Reference proteome</keyword>
<organism evidence="1 2">
    <name type="scientific">Arabidopsis thaliana x Arabidopsis arenosa</name>
    <dbReference type="NCBI Taxonomy" id="1240361"/>
    <lineage>
        <taxon>Eukaryota</taxon>
        <taxon>Viridiplantae</taxon>
        <taxon>Streptophyta</taxon>
        <taxon>Embryophyta</taxon>
        <taxon>Tracheophyta</taxon>
        <taxon>Spermatophyta</taxon>
        <taxon>Magnoliopsida</taxon>
        <taxon>eudicotyledons</taxon>
        <taxon>Gunneridae</taxon>
        <taxon>Pentapetalae</taxon>
        <taxon>rosids</taxon>
        <taxon>malvids</taxon>
        <taxon>Brassicales</taxon>
        <taxon>Brassicaceae</taxon>
        <taxon>Camelineae</taxon>
        <taxon>Arabidopsis</taxon>
    </lineage>
</organism>
<evidence type="ECO:0000313" key="2">
    <source>
        <dbReference type="Proteomes" id="UP000694240"/>
    </source>
</evidence>